<keyword evidence="2" id="KW-0472">Membrane</keyword>
<keyword evidence="2" id="KW-1133">Transmembrane helix</keyword>
<dbReference type="STRING" id="234267.Acid_2365"/>
<dbReference type="PROSITE" id="PS50156">
    <property type="entry name" value="SSD"/>
    <property type="match status" value="1"/>
</dbReference>
<reference evidence="4" key="1">
    <citation type="submission" date="2006-10" db="EMBL/GenBank/DDBJ databases">
        <title>Complete sequence of Solibacter usitatus Ellin6076.</title>
        <authorList>
            <consortium name="US DOE Joint Genome Institute"/>
            <person name="Copeland A."/>
            <person name="Lucas S."/>
            <person name="Lapidus A."/>
            <person name="Barry K."/>
            <person name="Detter J.C."/>
            <person name="Glavina del Rio T."/>
            <person name="Hammon N."/>
            <person name="Israni S."/>
            <person name="Dalin E."/>
            <person name="Tice H."/>
            <person name="Pitluck S."/>
            <person name="Thompson L.S."/>
            <person name="Brettin T."/>
            <person name="Bruce D."/>
            <person name="Han C."/>
            <person name="Tapia R."/>
            <person name="Gilna P."/>
            <person name="Schmutz J."/>
            <person name="Larimer F."/>
            <person name="Land M."/>
            <person name="Hauser L."/>
            <person name="Kyrpides N."/>
            <person name="Mikhailova N."/>
            <person name="Janssen P.H."/>
            <person name="Kuske C.R."/>
            <person name="Richardson P."/>
        </authorList>
    </citation>
    <scope>NUCLEOTIDE SEQUENCE</scope>
    <source>
        <strain evidence="4">Ellin6076</strain>
    </source>
</reference>
<dbReference type="Gene3D" id="3.30.70.1440">
    <property type="entry name" value="Multidrug efflux transporter AcrB pore domain"/>
    <property type="match status" value="1"/>
</dbReference>
<dbReference type="HOGENOM" id="CLU_245375_0_0_0"/>
<dbReference type="PANTHER" id="PTHR32063:SF0">
    <property type="entry name" value="SWARMING MOTILITY PROTEIN SWRC"/>
    <property type="match status" value="1"/>
</dbReference>
<gene>
    <name evidence="4" type="ordered locus">Acid_2365</name>
</gene>
<dbReference type="InParanoid" id="Q025G5"/>
<keyword evidence="2" id="KW-0812">Transmembrane</keyword>
<proteinExistence type="inferred from homology"/>
<feature type="transmembrane region" description="Helical" evidence="2">
    <location>
        <begin position="529"/>
        <end position="549"/>
    </location>
</feature>
<feature type="transmembrane region" description="Helical" evidence="2">
    <location>
        <begin position="984"/>
        <end position="1010"/>
    </location>
</feature>
<dbReference type="SUPFAM" id="SSF82866">
    <property type="entry name" value="Multidrug efflux transporter AcrB transmembrane domain"/>
    <property type="match status" value="2"/>
</dbReference>
<evidence type="ECO:0000259" key="3">
    <source>
        <dbReference type="PROSITE" id="PS50156"/>
    </source>
</evidence>
<dbReference type="eggNOG" id="COG1538">
    <property type="taxonomic scope" value="Bacteria"/>
</dbReference>
<evidence type="ECO:0000313" key="4">
    <source>
        <dbReference type="EMBL" id="ABJ83354.1"/>
    </source>
</evidence>
<dbReference type="OrthoDB" id="9757876at2"/>
<feature type="transmembrane region" description="Helical" evidence="2">
    <location>
        <begin position="955"/>
        <end position="972"/>
    </location>
</feature>
<feature type="transmembrane region" description="Helical" evidence="2">
    <location>
        <begin position="333"/>
        <end position="352"/>
    </location>
</feature>
<dbReference type="Gene3D" id="3.30.2090.10">
    <property type="entry name" value="Multidrug efflux transporter AcrB TolC docking domain, DN and DC subdomains"/>
    <property type="match status" value="2"/>
</dbReference>
<feature type="transmembrane region" description="Helical" evidence="2">
    <location>
        <begin position="853"/>
        <end position="874"/>
    </location>
</feature>
<dbReference type="Gene3D" id="1.20.1600.10">
    <property type="entry name" value="Outer membrane efflux proteins (OEP)"/>
    <property type="match status" value="1"/>
</dbReference>
<dbReference type="InterPro" id="IPR000731">
    <property type="entry name" value="SSD"/>
</dbReference>
<name>Q025G5_SOLUE</name>
<dbReference type="PANTHER" id="PTHR32063">
    <property type="match status" value="1"/>
</dbReference>
<dbReference type="GO" id="GO:0015562">
    <property type="term" value="F:efflux transmembrane transporter activity"/>
    <property type="evidence" value="ECO:0007669"/>
    <property type="project" value="InterPro"/>
</dbReference>
<dbReference type="Pfam" id="PF02321">
    <property type="entry name" value="OEP"/>
    <property type="match status" value="2"/>
</dbReference>
<comment type="similarity">
    <text evidence="1">Belongs to the outer membrane factor (OMF) (TC 1.B.17) family.</text>
</comment>
<feature type="transmembrane region" description="Helical" evidence="2">
    <location>
        <begin position="359"/>
        <end position="383"/>
    </location>
</feature>
<dbReference type="GO" id="GO:0042910">
    <property type="term" value="F:xenobiotic transmembrane transporter activity"/>
    <property type="evidence" value="ECO:0007669"/>
    <property type="project" value="TreeGrafter"/>
</dbReference>
<protein>
    <submittedName>
        <fullName evidence="4">Acriflavin resistance protein</fullName>
    </submittedName>
</protein>
<dbReference type="SUPFAM" id="SSF56954">
    <property type="entry name" value="Outer membrane efflux proteins (OEP)"/>
    <property type="match status" value="1"/>
</dbReference>
<dbReference type="InterPro" id="IPR027463">
    <property type="entry name" value="AcrB_DN_DC_subdom"/>
</dbReference>
<dbReference type="InterPro" id="IPR003423">
    <property type="entry name" value="OMP_efflux"/>
</dbReference>
<dbReference type="KEGG" id="sus:Acid_2365"/>
<feature type="transmembrane region" description="Helical" evidence="2">
    <location>
        <begin position="389"/>
        <end position="410"/>
    </location>
</feature>
<evidence type="ECO:0000256" key="2">
    <source>
        <dbReference type="SAM" id="Phobius"/>
    </source>
</evidence>
<organism evidence="4">
    <name type="scientific">Solibacter usitatus (strain Ellin6076)</name>
    <dbReference type="NCBI Taxonomy" id="234267"/>
    <lineage>
        <taxon>Bacteria</taxon>
        <taxon>Pseudomonadati</taxon>
        <taxon>Acidobacteriota</taxon>
        <taxon>Terriglobia</taxon>
        <taxon>Bryobacterales</taxon>
        <taxon>Solibacteraceae</taxon>
        <taxon>Candidatus Solibacter</taxon>
    </lineage>
</organism>
<dbReference type="EMBL" id="CP000473">
    <property type="protein sequence ID" value="ABJ83354.1"/>
    <property type="molecule type" value="Genomic_DNA"/>
</dbReference>
<dbReference type="PRINTS" id="PR00702">
    <property type="entry name" value="ACRIFLAVINRP"/>
</dbReference>
<feature type="transmembrane region" description="Helical" evidence="2">
    <location>
        <begin position="431"/>
        <end position="456"/>
    </location>
</feature>
<feature type="transmembrane region" description="Helical" evidence="2">
    <location>
        <begin position="881"/>
        <end position="901"/>
    </location>
</feature>
<sequence>MHTLAQLCVRRPVFATMLVLSLVVVGTFCYFSLGVDLFPKVDIPTVVVTIVNPGASPEEVETEITKKVEDAVNTISQVDELRSTSSEGQSLVTIQFELSKNGDVAAQEVQNKVNLIVNKLPETAKAPIVQKFDPDATPILQIAVSANRSLRDVTLIADKQIKQKLENARGVGQITIVGGARREIHVMVDPDRLRSYNLTINDVFAALRTQNLELPGGNLSAGSKELSVRTTGRIVDAEQFNQVTIANRNGYAVKVADIGVAEDSYEEPRSAARLDGVPAVTLIVAKQSGVNTVATSDEVKDRLAEIVKTLPPDIHASVISDQSVFIKAAVENIKHHLIEGSFFAAIIIFFFLANIRTTLIAAIAIPTSIISTFALMAAMGFTLNQITMLALTLMVGIVIDDAIIVLENIYRYIEEKDMPPFQAAIQGTKEIGLAVMATTLSLLAVFLPVGFMGGIVGRFMSSFGFTSAFAIAVSLLVSFTLTPMLCSRFIKRPEPVGPGQHASKESFIFKHLDTSYTRMLKWSMAHRKTVVAISVGVILSMVPLFMFVGKNFLPQDDQSQYNVLIRTPEGTSIAATTNLAERIAQEVRGLPGVAHTLMTAGGSADKSVNNASIYVKLTDIDQRTVTQQQLMQRTRDLMKKYPPEIHTGVELVSSVGGNQSNAEIQYYIQGPDLKKLADYSQALLTKMRAMPALVDQDSTLRSGKPEVRLIIDRPRAADLGVSVMDIEQALNTLVAGQAASTFNAGDDQYDVVVRAQEQFRGSVEGLAKMTVPSRKVGSVGLDEVVKIEPGTGPSSVNRIARQRQVTLSANLKPGGSQAAVIQQLNEASAQLNMEPGYHSGLAGASKELGRTGYYFALAFSLTFIFMYIVLAAQFESFIHPITILITLPLAVPFGILSLLIAGQTVNIFSGLGLLLLFGIVKKNAILQIDHTNGLREAGMNRYDAIIQANRDRLRPILMTTIALVAGMAPLVISHGTGSATNRSIGVLVVGGQSLCLILTLLAVPVFYSLFEDLADGFAHGRVARVFGWLRRRVTKAAAISAALVGSLFAQQPAQETVKVAEIQPLKQVEIGPRIGILGQARLRLPEVIERVLANDPDIAISRIQLEESGYRIRGAQGAYDPLIGLRADRSKSVTPVASALGGSASGKLTTKFFEVNPQVSGISPTGGNYTLTFNNARQQTDNLFSSINPVYPTGIVMNVTQPLWRGLRFDDTRYRIQVARTNQRLSVQQLRQRIIEVVTQAVQAYWELDYASNNLNVQLEAVKLAQGQYESNRRQAVQGILAPVDVVAAQTQFATFQQNLLAAQTALTSAENNLKSLMLPNRSDLMWGMALIPETQLDAAASVPALDDAIKEALAGRPEIAETSLAIDLGNLDVRLSKENTRPRIDAFANVTSAGLAGTVVPPGSNPILALLPGGGIVPSILNGGYGQSLGNAFGAVFPTVQVGVQMSFPIRNRTAESQAATAVLESRRLAKTKDQVMMAVESDVRNALQAATNSRARLSAAIIASQSAEEQYLSEQRQFQAGTSSTFLVLQRQTDLITARNRETRAHADFAVSLANLDRATAQTLDTRGIRFP</sequence>
<dbReference type="Pfam" id="PF00873">
    <property type="entry name" value="ACR_tran"/>
    <property type="match status" value="1"/>
</dbReference>
<dbReference type="Gene3D" id="3.30.70.1320">
    <property type="entry name" value="Multidrug efflux transporter AcrB pore domain like"/>
    <property type="match status" value="1"/>
</dbReference>
<dbReference type="eggNOG" id="COG0841">
    <property type="taxonomic scope" value="Bacteria"/>
</dbReference>
<accession>Q025G5</accession>
<dbReference type="Gene3D" id="3.30.70.1430">
    <property type="entry name" value="Multidrug efflux transporter AcrB pore domain"/>
    <property type="match status" value="2"/>
</dbReference>
<dbReference type="SUPFAM" id="SSF82714">
    <property type="entry name" value="Multidrug efflux transporter AcrB TolC docking domain, DN and DC subdomains"/>
    <property type="match status" value="2"/>
</dbReference>
<dbReference type="GO" id="GO:0005886">
    <property type="term" value="C:plasma membrane"/>
    <property type="evidence" value="ECO:0007669"/>
    <property type="project" value="TreeGrafter"/>
</dbReference>
<dbReference type="InterPro" id="IPR001036">
    <property type="entry name" value="Acrflvin-R"/>
</dbReference>
<dbReference type="Gene3D" id="1.20.1640.10">
    <property type="entry name" value="Multidrug efflux transporter AcrB transmembrane domain"/>
    <property type="match status" value="2"/>
</dbReference>
<evidence type="ECO:0000256" key="1">
    <source>
        <dbReference type="ARBA" id="ARBA00007613"/>
    </source>
</evidence>
<feature type="transmembrane region" description="Helical" evidence="2">
    <location>
        <begin position="12"/>
        <end position="33"/>
    </location>
</feature>
<feature type="transmembrane region" description="Helical" evidence="2">
    <location>
        <begin position="462"/>
        <end position="482"/>
    </location>
</feature>
<feature type="domain" description="SSD" evidence="3">
    <location>
        <begin position="359"/>
        <end position="488"/>
    </location>
</feature>
<dbReference type="SUPFAM" id="SSF82693">
    <property type="entry name" value="Multidrug efflux transporter AcrB pore domain, PN1, PN2, PC1 and PC2 subdomains"/>
    <property type="match status" value="3"/>
</dbReference>